<keyword evidence="1" id="KW-1133">Transmembrane helix</keyword>
<dbReference type="AlphaFoldDB" id="A0A1E5XHN9"/>
<dbReference type="Proteomes" id="UP000095463">
    <property type="component" value="Unassembled WGS sequence"/>
</dbReference>
<dbReference type="RefSeq" id="WP_069912588.1">
    <property type="nucleotide sequence ID" value="NZ_LAJE02000400.1"/>
</dbReference>
<evidence type="ECO:0000313" key="2">
    <source>
        <dbReference type="EMBL" id="OEO28109.1"/>
    </source>
</evidence>
<organism evidence="2 3">
    <name type="scientific">Devosia insulae DS-56</name>
    <dbReference type="NCBI Taxonomy" id="1116389"/>
    <lineage>
        <taxon>Bacteria</taxon>
        <taxon>Pseudomonadati</taxon>
        <taxon>Pseudomonadota</taxon>
        <taxon>Alphaproteobacteria</taxon>
        <taxon>Hyphomicrobiales</taxon>
        <taxon>Devosiaceae</taxon>
        <taxon>Devosia</taxon>
    </lineage>
</organism>
<feature type="transmembrane region" description="Helical" evidence="1">
    <location>
        <begin position="113"/>
        <end position="137"/>
    </location>
</feature>
<name>A0A1E5XHN9_9HYPH</name>
<gene>
    <name evidence="2" type="ORF">VW23_000505</name>
</gene>
<keyword evidence="3" id="KW-1185">Reference proteome</keyword>
<feature type="transmembrane region" description="Helical" evidence="1">
    <location>
        <begin position="28"/>
        <end position="47"/>
    </location>
</feature>
<comment type="caution">
    <text evidence="2">The sequence shown here is derived from an EMBL/GenBank/DDBJ whole genome shotgun (WGS) entry which is preliminary data.</text>
</comment>
<sequence length="138" mass="15467">MDRETYLEHRKSLVQLGVAQIASYDKTLLLLSTGALGASALFVDTFVGDGAMNSQSLLAASWALFTATMLANLLSYLSSWYDMDIERRELDSKYDAQDFTREHKNPARVATQWLNIAAFLTFSVAMILLLTFCFSNIH</sequence>
<dbReference type="EMBL" id="LAJE02000400">
    <property type="protein sequence ID" value="OEO28109.1"/>
    <property type="molecule type" value="Genomic_DNA"/>
</dbReference>
<keyword evidence="1" id="KW-0812">Transmembrane</keyword>
<proteinExistence type="predicted"/>
<accession>A0A1E5XHN9</accession>
<dbReference type="OrthoDB" id="9855848at2"/>
<protein>
    <submittedName>
        <fullName evidence="2">Uncharacterized protein</fullName>
    </submittedName>
</protein>
<evidence type="ECO:0000256" key="1">
    <source>
        <dbReference type="SAM" id="Phobius"/>
    </source>
</evidence>
<keyword evidence="1" id="KW-0472">Membrane</keyword>
<reference evidence="2 3" key="1">
    <citation type="journal article" date="2015" name="Genome Announc.">
        <title>Genome Assemblies of Three Soil-Associated Devosia species: D. insulae, D. limi, and D. soli.</title>
        <authorList>
            <person name="Hassan Y.I."/>
            <person name="Lepp D."/>
            <person name="Zhou T."/>
        </authorList>
    </citation>
    <scope>NUCLEOTIDE SEQUENCE [LARGE SCALE GENOMIC DNA]</scope>
    <source>
        <strain evidence="2 3">DS-56</strain>
    </source>
</reference>
<feature type="transmembrane region" description="Helical" evidence="1">
    <location>
        <begin position="59"/>
        <end position="78"/>
    </location>
</feature>
<evidence type="ECO:0000313" key="3">
    <source>
        <dbReference type="Proteomes" id="UP000095463"/>
    </source>
</evidence>